<protein>
    <submittedName>
        <fullName evidence="1">Uncharacterized protein</fullName>
    </submittedName>
</protein>
<accession>A0A1G9IPC1</accession>
<dbReference type="AlphaFoldDB" id="A0A1G9IPC1"/>
<dbReference type="EMBL" id="FNET01000010">
    <property type="protein sequence ID" value="SDL27002.1"/>
    <property type="molecule type" value="Genomic_DNA"/>
</dbReference>
<proteinExistence type="predicted"/>
<organism evidence="1 2">
    <name type="scientific">Lentzea albidocapillata subsp. violacea</name>
    <dbReference type="NCBI Taxonomy" id="128104"/>
    <lineage>
        <taxon>Bacteria</taxon>
        <taxon>Bacillati</taxon>
        <taxon>Actinomycetota</taxon>
        <taxon>Actinomycetes</taxon>
        <taxon>Pseudonocardiales</taxon>
        <taxon>Pseudonocardiaceae</taxon>
        <taxon>Lentzea</taxon>
    </lineage>
</organism>
<gene>
    <name evidence="1" type="ORF">SAMN04488074_1102</name>
</gene>
<sequence>MLSATVRTEESFRAIPEGHVFTEICMRETTSVLRLKSAG</sequence>
<dbReference type="Proteomes" id="UP000199682">
    <property type="component" value="Unassembled WGS sequence"/>
</dbReference>
<evidence type="ECO:0000313" key="2">
    <source>
        <dbReference type="Proteomes" id="UP000199682"/>
    </source>
</evidence>
<reference evidence="2" key="1">
    <citation type="submission" date="2016-10" db="EMBL/GenBank/DDBJ databases">
        <authorList>
            <person name="Varghese N."/>
            <person name="Submissions S."/>
        </authorList>
    </citation>
    <scope>NUCLEOTIDE SEQUENCE [LARGE SCALE GENOMIC DNA]</scope>
    <source>
        <strain evidence="2">DSM 44796</strain>
    </source>
</reference>
<evidence type="ECO:0000313" key="1">
    <source>
        <dbReference type="EMBL" id="SDL27002.1"/>
    </source>
</evidence>
<name>A0A1G9IPC1_9PSEU</name>